<evidence type="ECO:0000256" key="5">
    <source>
        <dbReference type="ARBA" id="ARBA00023014"/>
    </source>
</evidence>
<name>A1ZT61_MICM2</name>
<evidence type="ECO:0000313" key="6">
    <source>
        <dbReference type="EMBL" id="EAY26451.1"/>
    </source>
</evidence>
<keyword evidence="4" id="KW-0408">Iron</keyword>
<reference evidence="6 7" key="1">
    <citation type="submission" date="2007-01" db="EMBL/GenBank/DDBJ databases">
        <authorList>
            <person name="Haygood M."/>
            <person name="Podell S."/>
            <person name="Anderson C."/>
            <person name="Hopkinson B."/>
            <person name="Roe K."/>
            <person name="Barbeau K."/>
            <person name="Gaasterland T."/>
            <person name="Ferriera S."/>
            <person name="Johnson J."/>
            <person name="Kravitz S."/>
            <person name="Beeson K."/>
            <person name="Sutton G."/>
            <person name="Rogers Y.-H."/>
            <person name="Friedman R."/>
            <person name="Frazier M."/>
            <person name="Venter J.C."/>
        </authorList>
    </citation>
    <scope>NUCLEOTIDE SEQUENCE [LARGE SCALE GENOMIC DNA]</scope>
    <source>
        <strain evidence="6 7">ATCC 23134</strain>
    </source>
</reference>
<dbReference type="GO" id="GO:0051536">
    <property type="term" value="F:iron-sulfur cluster binding"/>
    <property type="evidence" value="ECO:0007669"/>
    <property type="project" value="UniProtKB-KW"/>
</dbReference>
<proteinExistence type="predicted"/>
<keyword evidence="3" id="KW-0249">Electron transport</keyword>
<gene>
    <name evidence="6" type="ORF">M23134_07046</name>
</gene>
<evidence type="ECO:0000256" key="4">
    <source>
        <dbReference type="ARBA" id="ARBA00023004"/>
    </source>
</evidence>
<evidence type="ECO:0000256" key="2">
    <source>
        <dbReference type="ARBA" id="ARBA00022723"/>
    </source>
</evidence>
<dbReference type="GO" id="GO:0046872">
    <property type="term" value="F:metal ion binding"/>
    <property type="evidence" value="ECO:0007669"/>
    <property type="project" value="UniProtKB-KW"/>
</dbReference>
<dbReference type="Gene3D" id="3.30.70.20">
    <property type="match status" value="1"/>
</dbReference>
<keyword evidence="2" id="KW-0479">Metal-binding</keyword>
<dbReference type="PANTHER" id="PTHR36923">
    <property type="entry name" value="FERREDOXIN"/>
    <property type="match status" value="1"/>
</dbReference>
<keyword evidence="7" id="KW-1185">Reference proteome</keyword>
<protein>
    <submittedName>
        <fullName evidence="6">Ferredoxin III</fullName>
    </submittedName>
</protein>
<dbReference type="Proteomes" id="UP000004095">
    <property type="component" value="Unassembled WGS sequence"/>
</dbReference>
<dbReference type="SUPFAM" id="SSF54862">
    <property type="entry name" value="4Fe-4S ferredoxins"/>
    <property type="match status" value="1"/>
</dbReference>
<dbReference type="InterPro" id="IPR051269">
    <property type="entry name" value="Fe-S_cluster_ET"/>
</dbReference>
<keyword evidence="1" id="KW-0813">Transport</keyword>
<dbReference type="EMBL" id="AAWS01000034">
    <property type="protein sequence ID" value="EAY26451.1"/>
    <property type="molecule type" value="Genomic_DNA"/>
</dbReference>
<dbReference type="PANTHER" id="PTHR36923:SF3">
    <property type="entry name" value="FERREDOXIN"/>
    <property type="match status" value="1"/>
</dbReference>
<dbReference type="OrthoDB" id="1524937at2"/>
<evidence type="ECO:0000256" key="1">
    <source>
        <dbReference type="ARBA" id="ARBA00022448"/>
    </source>
</evidence>
<dbReference type="RefSeq" id="WP_002700996.1">
    <property type="nucleotide sequence ID" value="NZ_AAWS01000034.1"/>
</dbReference>
<dbReference type="eggNOG" id="COG1141">
    <property type="taxonomic scope" value="Bacteria"/>
</dbReference>
<evidence type="ECO:0000313" key="7">
    <source>
        <dbReference type="Proteomes" id="UP000004095"/>
    </source>
</evidence>
<comment type="caution">
    <text evidence="6">The sequence shown here is derived from an EMBL/GenBank/DDBJ whole genome shotgun (WGS) entry which is preliminary data.</text>
</comment>
<evidence type="ECO:0000256" key="3">
    <source>
        <dbReference type="ARBA" id="ARBA00022982"/>
    </source>
</evidence>
<dbReference type="AlphaFoldDB" id="A1ZT61"/>
<keyword evidence="5" id="KW-0411">Iron-sulfur</keyword>
<sequence length="75" mass="8629">MVTITQQRHKCIGCHYCVELAYDRWRMSKKDGKSVLLGATEKKGFYTVRVGDEELDDNLKAAEACPVKIIQVRQR</sequence>
<organism evidence="6 7">
    <name type="scientific">Microscilla marina ATCC 23134</name>
    <dbReference type="NCBI Taxonomy" id="313606"/>
    <lineage>
        <taxon>Bacteria</taxon>
        <taxon>Pseudomonadati</taxon>
        <taxon>Bacteroidota</taxon>
        <taxon>Cytophagia</taxon>
        <taxon>Cytophagales</taxon>
        <taxon>Microscillaceae</taxon>
        <taxon>Microscilla</taxon>
    </lineage>
</organism>
<accession>A1ZT61</accession>
<dbReference type="Pfam" id="PF13459">
    <property type="entry name" value="Fer4_15"/>
    <property type="match status" value="1"/>
</dbReference>